<dbReference type="InterPro" id="IPR011008">
    <property type="entry name" value="Dimeric_a/b-barrel"/>
</dbReference>
<dbReference type="Pfam" id="PF03992">
    <property type="entry name" value="ABM"/>
    <property type="match status" value="2"/>
</dbReference>
<accession>A0A3L9DU43</accession>
<proteinExistence type="predicted"/>
<dbReference type="Proteomes" id="UP000279194">
    <property type="component" value="Unassembled WGS sequence"/>
</dbReference>
<dbReference type="PROSITE" id="PS51725">
    <property type="entry name" value="ABM"/>
    <property type="match status" value="2"/>
</dbReference>
<feature type="domain" description="ABM" evidence="1">
    <location>
        <begin position="4"/>
        <end position="94"/>
    </location>
</feature>
<dbReference type="GO" id="GO:0003824">
    <property type="term" value="F:catalytic activity"/>
    <property type="evidence" value="ECO:0007669"/>
    <property type="project" value="TreeGrafter"/>
</dbReference>
<dbReference type="RefSeq" id="WP_121834690.1">
    <property type="nucleotide sequence ID" value="NZ_RCVM01000002.1"/>
</dbReference>
<name>A0A3L9DU43_9STRE</name>
<keyword evidence="3" id="KW-1185">Reference proteome</keyword>
<dbReference type="OrthoDB" id="9812754at2"/>
<dbReference type="AlphaFoldDB" id="A0A3L9DU43"/>
<comment type="caution">
    <text evidence="2">The sequence shown here is derived from an EMBL/GenBank/DDBJ whole genome shotgun (WGS) entry which is preliminary data.</text>
</comment>
<gene>
    <name evidence="2" type="ORF">EAF07_02360</name>
</gene>
<evidence type="ECO:0000259" key="1">
    <source>
        <dbReference type="PROSITE" id="PS51725"/>
    </source>
</evidence>
<dbReference type="SUPFAM" id="SSF54909">
    <property type="entry name" value="Dimeric alpha+beta barrel"/>
    <property type="match status" value="2"/>
</dbReference>
<dbReference type="EMBL" id="RCVM01000002">
    <property type="protein sequence ID" value="RLY04851.1"/>
    <property type="molecule type" value="Genomic_DNA"/>
</dbReference>
<organism evidence="2 3">
    <name type="scientific">Streptococcus hillyeri</name>
    <dbReference type="NCBI Taxonomy" id="2282420"/>
    <lineage>
        <taxon>Bacteria</taxon>
        <taxon>Bacillati</taxon>
        <taxon>Bacillota</taxon>
        <taxon>Bacilli</taxon>
        <taxon>Lactobacillales</taxon>
        <taxon>Streptococcaceae</taxon>
        <taxon>Streptococcus</taxon>
    </lineage>
</organism>
<dbReference type="Gene3D" id="3.30.70.100">
    <property type="match status" value="1"/>
</dbReference>
<evidence type="ECO:0000313" key="3">
    <source>
        <dbReference type="Proteomes" id="UP000279194"/>
    </source>
</evidence>
<dbReference type="PANTHER" id="PTHR33336">
    <property type="entry name" value="QUINOL MONOOXYGENASE YGIN-RELATED"/>
    <property type="match status" value="1"/>
</dbReference>
<sequence>MTEIFRLFRLGLDLGYKEEYKQIGYTNFTQSMALEPGTLAMYGSHLPEDYSQQIVVERYDNEEAYQKHIQSSHFKAFVGLAQKALTSREVVTLVPQLLLQKPTALRIFDDKQLAVRLATVTVSDSKAFSEIVLPEMQTSMEKEDGVWVMYAGTDVDNPNTWYFFEVYQNETAYEQHRETPHFKDYIERSAKLVLDKHLQTLHGDMLVNRG</sequence>
<dbReference type="InterPro" id="IPR007138">
    <property type="entry name" value="ABM_dom"/>
</dbReference>
<dbReference type="PANTHER" id="PTHR33336:SF3">
    <property type="entry name" value="ABM DOMAIN-CONTAINING PROTEIN"/>
    <property type="match status" value="1"/>
</dbReference>
<dbReference type="InterPro" id="IPR050744">
    <property type="entry name" value="AI-2_Isomerase_LsrG"/>
</dbReference>
<evidence type="ECO:0000313" key="2">
    <source>
        <dbReference type="EMBL" id="RLY04851.1"/>
    </source>
</evidence>
<feature type="domain" description="ABM" evidence="1">
    <location>
        <begin position="112"/>
        <end position="203"/>
    </location>
</feature>
<reference evidence="2 3" key="1">
    <citation type="submission" date="2018-10" db="EMBL/GenBank/DDBJ databases">
        <title>Streptococcus hillyeri sp. nov., isolated from equine tracheal sample.</title>
        <authorList>
            <person name="Macfadyen A.C."/>
            <person name="Waller A."/>
            <person name="Paterson G.K."/>
        </authorList>
    </citation>
    <scope>NUCLEOTIDE SEQUENCE [LARGE SCALE GENOMIC DNA]</scope>
    <source>
        <strain evidence="2 3">28462</strain>
    </source>
</reference>
<protein>
    <recommendedName>
        <fullName evidence="1">ABM domain-containing protein</fullName>
    </recommendedName>
</protein>